<dbReference type="EMBL" id="JAAHFQ010000360">
    <property type="protein sequence ID" value="NER29393.1"/>
    <property type="molecule type" value="Genomic_DNA"/>
</dbReference>
<reference evidence="2" key="1">
    <citation type="submission" date="2019-11" db="EMBL/GenBank/DDBJ databases">
        <title>Genomic insights into an expanded diversity of filamentous marine cyanobacteria reveals the extraordinary biosynthetic potential of Moorea and Okeania.</title>
        <authorList>
            <person name="Ferreira Leao T."/>
            <person name="Wang M."/>
            <person name="Moss N."/>
            <person name="Da Silva R."/>
            <person name="Sanders J."/>
            <person name="Nurk S."/>
            <person name="Gurevich A."/>
            <person name="Humphrey G."/>
            <person name="Reher R."/>
            <person name="Zhu Q."/>
            <person name="Belda-Ferre P."/>
            <person name="Glukhov E."/>
            <person name="Rex R."/>
            <person name="Dorrestein P.C."/>
            <person name="Knight R."/>
            <person name="Pevzner P."/>
            <person name="Gerwick W.H."/>
            <person name="Gerwick L."/>
        </authorList>
    </citation>
    <scope>NUCLEOTIDE SEQUENCE</scope>
    <source>
        <strain evidence="2">SIO1C4</strain>
    </source>
</reference>
<dbReference type="PANTHER" id="PTHR42981">
    <property type="entry name" value="PYRUVATE DEHYDROGENASE [UBIQUINONE]"/>
    <property type="match status" value="1"/>
</dbReference>
<gene>
    <name evidence="2" type="ORF">F6J89_17645</name>
</gene>
<evidence type="ECO:0000313" key="2">
    <source>
        <dbReference type="EMBL" id="NER29393.1"/>
    </source>
</evidence>
<protein>
    <submittedName>
        <fullName evidence="2">Thiamine pyrophosphate-binding protein</fullName>
    </submittedName>
</protein>
<dbReference type="Pfam" id="PF02775">
    <property type="entry name" value="TPP_enzyme_C"/>
    <property type="match status" value="1"/>
</dbReference>
<dbReference type="Gene3D" id="3.40.50.970">
    <property type="match status" value="1"/>
</dbReference>
<dbReference type="PANTHER" id="PTHR42981:SF2">
    <property type="entry name" value="PYRUVATE DEHYDROGENASE [UBIQUINONE]"/>
    <property type="match status" value="1"/>
</dbReference>
<dbReference type="InterPro" id="IPR011766">
    <property type="entry name" value="TPP_enzyme_TPP-bd"/>
</dbReference>
<dbReference type="GO" id="GO:0030976">
    <property type="term" value="F:thiamine pyrophosphate binding"/>
    <property type="evidence" value="ECO:0007669"/>
    <property type="project" value="InterPro"/>
</dbReference>
<dbReference type="AlphaFoldDB" id="A0A6B3NCU9"/>
<evidence type="ECO:0000259" key="1">
    <source>
        <dbReference type="Pfam" id="PF02775"/>
    </source>
</evidence>
<dbReference type="GO" id="GO:0003824">
    <property type="term" value="F:catalytic activity"/>
    <property type="evidence" value="ECO:0007669"/>
    <property type="project" value="InterPro"/>
</dbReference>
<organism evidence="2">
    <name type="scientific">Symploca sp. SIO1C4</name>
    <dbReference type="NCBI Taxonomy" id="2607765"/>
    <lineage>
        <taxon>Bacteria</taxon>
        <taxon>Bacillati</taxon>
        <taxon>Cyanobacteriota</taxon>
        <taxon>Cyanophyceae</taxon>
        <taxon>Coleofasciculales</taxon>
        <taxon>Coleofasciculaceae</taxon>
        <taxon>Symploca</taxon>
    </lineage>
</organism>
<dbReference type="InterPro" id="IPR047211">
    <property type="entry name" value="POXB-like"/>
</dbReference>
<dbReference type="InterPro" id="IPR029061">
    <property type="entry name" value="THDP-binding"/>
</dbReference>
<feature type="domain" description="Thiamine pyrophosphate enzyme TPP-binding" evidence="1">
    <location>
        <begin position="20"/>
        <end position="163"/>
    </location>
</feature>
<name>A0A6B3NCU9_9CYAN</name>
<accession>A0A6B3NCU9</accession>
<dbReference type="CDD" id="cd00568">
    <property type="entry name" value="TPP_enzymes"/>
    <property type="match status" value="1"/>
</dbReference>
<comment type="caution">
    <text evidence="2">The sequence shown here is derived from an EMBL/GenBank/DDBJ whole genome shotgun (WGS) entry which is preliminary data.</text>
</comment>
<sequence length="187" mass="20599">MHWIQRVIVEDSNVVVMAEAGNSFAWVINQLRFTKPERYRVSTGLGSMGHFVTGVVGATLGQNRKAVAIVGDGSMLMNNEISTAVRYRIPAVWIVLNDGRYNMCEKGMNLLGFKDTDAEIPQVDFARIARCMRAEGISVTRESELQASLEKAMASTHPFVIDVLIDPTTSAPIGSRIQSLNLQGNRD</sequence>
<dbReference type="SUPFAM" id="SSF52518">
    <property type="entry name" value="Thiamin diphosphate-binding fold (THDP-binding)"/>
    <property type="match status" value="1"/>
</dbReference>
<proteinExistence type="predicted"/>